<dbReference type="EMBL" id="LS483346">
    <property type="protein sequence ID" value="SQF35567.1"/>
    <property type="molecule type" value="Genomic_DNA"/>
</dbReference>
<dbReference type="AlphaFoldDB" id="A0A2X3VQ43"/>
<proteinExistence type="predicted"/>
<dbReference type="Proteomes" id="UP000249623">
    <property type="component" value="Chromosome 1"/>
</dbReference>
<sequence length="245" mass="29109">MDKLESLLNSKGVTYSKRWIPNFVNQYKNVISSGSLQNLEDEVRSNISYSLQYLEFLQLQLNELNLHSMIKKMIYKNYIIISMSIIEAILEEMIKFNGLQTQVHFTIVGKEIDSNEFIDEHGIRKKVRTQILQAVEKPIDVQMKLDDLLKKLKSINKKKSKTRILNFNYEQLRALDQFRKLRNKVHLSNIEEGKTNWHEFSKKEYVTIKFLLHSILTDPNLENKDQQEYINFLILNDEERQLLKN</sequence>
<gene>
    <name evidence="1" type="ORF">NCTC11085_01820</name>
</gene>
<evidence type="ECO:0000313" key="1">
    <source>
        <dbReference type="EMBL" id="SQF35567.1"/>
    </source>
</evidence>
<dbReference type="RefSeq" id="WP_002923464.1">
    <property type="nucleotide sequence ID" value="NZ_CP071414.1"/>
</dbReference>
<reference evidence="1 2" key="1">
    <citation type="submission" date="2018-06" db="EMBL/GenBank/DDBJ databases">
        <authorList>
            <consortium name="Pathogen Informatics"/>
            <person name="Doyle S."/>
        </authorList>
    </citation>
    <scope>NUCLEOTIDE SEQUENCE [LARGE SCALE GENOMIC DNA]</scope>
    <source>
        <strain evidence="1 2">NCTC11085</strain>
    </source>
</reference>
<evidence type="ECO:0000313" key="2">
    <source>
        <dbReference type="Proteomes" id="UP000249623"/>
    </source>
</evidence>
<protein>
    <submittedName>
        <fullName evidence="1">Uncharacterized protein</fullName>
    </submittedName>
</protein>
<accession>A0A2X3VQ43</accession>
<organism evidence="1 2">
    <name type="scientific">Streptococcus sanguinis</name>
    <dbReference type="NCBI Taxonomy" id="1305"/>
    <lineage>
        <taxon>Bacteria</taxon>
        <taxon>Bacillati</taxon>
        <taxon>Bacillota</taxon>
        <taxon>Bacilli</taxon>
        <taxon>Lactobacillales</taxon>
        <taxon>Streptococcaceae</taxon>
        <taxon>Streptococcus</taxon>
    </lineage>
</organism>
<name>A0A2X3VQ43_STRSA</name>